<reference evidence="4 5" key="1">
    <citation type="submission" date="2018-05" db="EMBL/GenBank/DDBJ databases">
        <title>A metagenomic window into the 2 km-deep terrestrial subsurface aquifer revealed taxonomically and functionally diverse microbial community comprising novel uncultured bacterial lineages.</title>
        <authorList>
            <person name="Kadnikov V.V."/>
            <person name="Mardanov A.V."/>
            <person name="Beletsky A.V."/>
            <person name="Banks D."/>
            <person name="Pimenov N.V."/>
            <person name="Frank Y.A."/>
            <person name="Karnachuk O.V."/>
            <person name="Ravin N.V."/>
        </authorList>
    </citation>
    <scope>NUCLEOTIDE SEQUENCE [LARGE SCALE GENOMIC DNA]</scope>
    <source>
        <strain evidence="4">BY</strain>
    </source>
</reference>
<dbReference type="InterPro" id="IPR036366">
    <property type="entry name" value="PGBDSf"/>
</dbReference>
<evidence type="ECO:0000259" key="3">
    <source>
        <dbReference type="SMART" id="SM00382"/>
    </source>
</evidence>
<protein>
    <submittedName>
        <fullName evidence="4">General secretion pathway protein A</fullName>
    </submittedName>
</protein>
<keyword evidence="2" id="KW-1133">Transmembrane helix</keyword>
<dbReference type="AlphaFoldDB" id="A0A2Z4Y931"/>
<accession>A0A2Z4Y931</accession>
<dbReference type="PANTHER" id="PTHR35894:SF1">
    <property type="entry name" value="PHOSPHORIBULOKINASE _ URIDINE KINASE FAMILY"/>
    <property type="match status" value="1"/>
</dbReference>
<dbReference type="InterPro" id="IPR002477">
    <property type="entry name" value="Peptidoglycan-bd-like"/>
</dbReference>
<feature type="compositionally biased region" description="Polar residues" evidence="1">
    <location>
        <begin position="368"/>
        <end position="378"/>
    </location>
</feature>
<feature type="transmembrane region" description="Helical" evidence="2">
    <location>
        <begin position="302"/>
        <end position="324"/>
    </location>
</feature>
<dbReference type="InterPro" id="IPR049945">
    <property type="entry name" value="AAA_22"/>
</dbReference>
<feature type="domain" description="AAA+ ATPase" evidence="3">
    <location>
        <begin position="42"/>
        <end position="195"/>
    </location>
</feature>
<organism evidence="4 5">
    <name type="scientific">Sumerlaea chitinivorans</name>
    <dbReference type="NCBI Taxonomy" id="2250252"/>
    <lineage>
        <taxon>Bacteria</taxon>
        <taxon>Candidatus Sumerlaeota</taxon>
        <taxon>Candidatus Sumerlaeia</taxon>
        <taxon>Candidatus Sumerlaeales</taxon>
        <taxon>Candidatus Sumerlaeaceae</taxon>
        <taxon>Candidatus Sumerlaea</taxon>
    </lineage>
</organism>
<feature type="region of interest" description="Disordered" evidence="1">
    <location>
        <begin position="352"/>
        <end position="397"/>
    </location>
</feature>
<dbReference type="Gene3D" id="3.40.50.300">
    <property type="entry name" value="P-loop containing nucleotide triphosphate hydrolases"/>
    <property type="match status" value="1"/>
</dbReference>
<dbReference type="KEGG" id="schv:BRCON_2176"/>
<evidence type="ECO:0000256" key="1">
    <source>
        <dbReference type="SAM" id="MobiDB-lite"/>
    </source>
</evidence>
<gene>
    <name evidence="4" type="ORF">BRCON_2176</name>
</gene>
<dbReference type="Pfam" id="PF01471">
    <property type="entry name" value="PG_binding_1"/>
    <property type="match status" value="1"/>
</dbReference>
<dbReference type="SUPFAM" id="SSF52540">
    <property type="entry name" value="P-loop containing nucleoside triphosphate hydrolases"/>
    <property type="match status" value="1"/>
</dbReference>
<name>A0A2Z4Y931_SUMC1</name>
<keyword evidence="2" id="KW-0472">Membrane</keyword>
<dbReference type="Pfam" id="PF13401">
    <property type="entry name" value="AAA_22"/>
    <property type="match status" value="1"/>
</dbReference>
<dbReference type="Proteomes" id="UP000262583">
    <property type="component" value="Chromosome"/>
</dbReference>
<dbReference type="InterPro" id="IPR052026">
    <property type="entry name" value="ExeA_AAA_ATPase_DNA-bind"/>
</dbReference>
<evidence type="ECO:0000313" key="4">
    <source>
        <dbReference type="EMBL" id="AXA36953.1"/>
    </source>
</evidence>
<dbReference type="SMART" id="SM00382">
    <property type="entry name" value="AAA"/>
    <property type="match status" value="1"/>
</dbReference>
<sequence>MYKKFFGLAEEPFNITPDSRFLFLSQRHREALSALIYGVKERKGFILLTGEIGSGKTTVCRAFVNELRAENVKLALILNPGLSELELLKAINDEFQIPSFYNSKKGLVDELNRFLLAENQKGNNVVLVIDEAQNLDPTLLEQIRLLSNLETESEKLLQIVLIGQPELNDTLALSQLEQLNQRIAVRYHITPLTEAETLAYIKHRLFVAGAKVDIEFTPGAMRMLYSATGGVPRRINVVCDRALLACYVDGTYTVDEKIMERAIKEVAGSERTKSPKAKRRSFRESVGDLIDRDVLKRIAKKIALYGIAAAAGVGLFAFAIYLGIRLANVKAVEDPHPKAVAEASRPLPTPAAVVAAKNAASEEENSGDDATSASNSQDVAVKAEPTPTPDWDALRKRNPHWKWERNVPLVRVNNPRAALRAAQFSLLKMWGYEVQLSELAKLGDEAVIEGVLSSDALKVREVRIPGTFSDVVKLNVPVIVRLKDPPKDQSEYVVLLRAEGEAVTVGDPVWGVRTYKTQDFTKRWESALAVFVDVYELSEIQRGEASERVRMLQQYLKSRGYLETVSGKFDVDTVEAIKKFQAYYKLRESGQLDDLTVMLLNACMRPEGPRLSSTGD</sequence>
<keyword evidence="2" id="KW-0812">Transmembrane</keyword>
<dbReference type="SUPFAM" id="SSF47090">
    <property type="entry name" value="PGBD-like"/>
    <property type="match status" value="1"/>
</dbReference>
<dbReference type="EMBL" id="CP030759">
    <property type="protein sequence ID" value="AXA36953.1"/>
    <property type="molecule type" value="Genomic_DNA"/>
</dbReference>
<dbReference type="InterPro" id="IPR036365">
    <property type="entry name" value="PGBD-like_sf"/>
</dbReference>
<evidence type="ECO:0000256" key="2">
    <source>
        <dbReference type="SAM" id="Phobius"/>
    </source>
</evidence>
<dbReference type="PANTHER" id="PTHR35894">
    <property type="entry name" value="GENERAL SECRETION PATHWAY PROTEIN A-RELATED"/>
    <property type="match status" value="1"/>
</dbReference>
<evidence type="ECO:0000313" key="5">
    <source>
        <dbReference type="Proteomes" id="UP000262583"/>
    </source>
</evidence>
<dbReference type="GO" id="GO:0016887">
    <property type="term" value="F:ATP hydrolysis activity"/>
    <property type="evidence" value="ECO:0007669"/>
    <property type="project" value="InterPro"/>
</dbReference>
<dbReference type="Gene3D" id="3.90.70.10">
    <property type="entry name" value="Cysteine proteinases"/>
    <property type="match status" value="1"/>
</dbReference>
<dbReference type="Gene3D" id="1.10.101.10">
    <property type="entry name" value="PGBD-like superfamily/PGBD"/>
    <property type="match status" value="1"/>
</dbReference>
<proteinExistence type="predicted"/>
<dbReference type="InterPro" id="IPR003593">
    <property type="entry name" value="AAA+_ATPase"/>
</dbReference>
<dbReference type="CDD" id="cd00009">
    <property type="entry name" value="AAA"/>
    <property type="match status" value="1"/>
</dbReference>
<dbReference type="InterPro" id="IPR027417">
    <property type="entry name" value="P-loop_NTPase"/>
</dbReference>